<name>A0A243S1I4_9ACTN</name>
<comment type="caution">
    <text evidence="1">The sequence shown here is derived from an EMBL/GenBank/DDBJ whole genome shotgun (WGS) entry which is preliminary data.</text>
</comment>
<keyword evidence="2" id="KW-1185">Reference proteome</keyword>
<reference evidence="1 2" key="1">
    <citation type="submission" date="2017-05" db="EMBL/GenBank/DDBJ databases">
        <title>Biotechnological potential of actinobacteria isolated from South African environments.</title>
        <authorList>
            <person name="Le Roes-Hill M."/>
            <person name="Prins A."/>
            <person name="Durrell K.A."/>
        </authorList>
    </citation>
    <scope>NUCLEOTIDE SEQUENCE [LARGE SCALE GENOMIC DNA]</scope>
    <source>
        <strain evidence="1 2">HMC13</strain>
    </source>
</reference>
<dbReference type="EMBL" id="NGFN01000120">
    <property type="protein sequence ID" value="OUD01433.1"/>
    <property type="molecule type" value="Genomic_DNA"/>
</dbReference>
<sequence length="176" mass="18788">MTDLLPLAALSAAALTEGVRFLYDQAGELLRARRERRAEQSAGDTPAVVAEPAVLPAADPAAVERFSAELRALRADLHEVASGVDEIDPADEALVRRVDALRRVLEAVYGIAVTFDGETRPDDVPRTHGRIDVDAVAGYVAAVRADRPSGWIKGDVRAGRVEAGGEAIGVDLRDQR</sequence>
<dbReference type="AlphaFoldDB" id="A0A243S1I4"/>
<organism evidence="1 2">
    <name type="scientific">Streptomyces swartbergensis</name>
    <dbReference type="NCBI Taxonomy" id="487165"/>
    <lineage>
        <taxon>Bacteria</taxon>
        <taxon>Bacillati</taxon>
        <taxon>Actinomycetota</taxon>
        <taxon>Actinomycetes</taxon>
        <taxon>Kitasatosporales</taxon>
        <taxon>Streptomycetaceae</taxon>
        <taxon>Streptomyces</taxon>
    </lineage>
</organism>
<protein>
    <submittedName>
        <fullName evidence="1">Uncharacterized protein</fullName>
    </submittedName>
</protein>
<dbReference type="RefSeq" id="WP_086602314.1">
    <property type="nucleotide sequence ID" value="NZ_NGFN01000120.1"/>
</dbReference>
<dbReference type="Proteomes" id="UP000195105">
    <property type="component" value="Unassembled WGS sequence"/>
</dbReference>
<gene>
    <name evidence="1" type="ORF">CA983_20195</name>
</gene>
<evidence type="ECO:0000313" key="2">
    <source>
        <dbReference type="Proteomes" id="UP000195105"/>
    </source>
</evidence>
<accession>A0A243S1I4</accession>
<evidence type="ECO:0000313" key="1">
    <source>
        <dbReference type="EMBL" id="OUD01433.1"/>
    </source>
</evidence>
<proteinExistence type="predicted"/>